<dbReference type="EMBL" id="CAFBOK010000140">
    <property type="protein sequence ID" value="CAB4989189.1"/>
    <property type="molecule type" value="Genomic_DNA"/>
</dbReference>
<sequence>MVIGNRTASHKCGDNGNIKKFGQSEERFRRARFENAAAGVENWALRCVDQPSGIFDERRVAIEPWVVTRKIDRIGPIPIERRIRIGGIDEIFRNVDKHRPGSASGCDVERLANDAGDVRCIRHELVVLRDRTRNADRVDFLERIGTNAGRTDLPGDDNHRDRVHIRVGKRRDDVGRCGTTRDHCDARTTCCMRIALGHVSCALFMTNKDVTDR</sequence>
<gene>
    <name evidence="1" type="ORF">UFOPK3927_01198</name>
</gene>
<accession>A0A6J7NF38</accession>
<evidence type="ECO:0000313" key="1">
    <source>
        <dbReference type="EMBL" id="CAB4989189.1"/>
    </source>
</evidence>
<name>A0A6J7NF38_9ZZZZ</name>
<dbReference type="AlphaFoldDB" id="A0A6J7NF38"/>
<reference evidence="1" key="1">
    <citation type="submission" date="2020-05" db="EMBL/GenBank/DDBJ databases">
        <authorList>
            <person name="Chiriac C."/>
            <person name="Salcher M."/>
            <person name="Ghai R."/>
            <person name="Kavagutti S V."/>
        </authorList>
    </citation>
    <scope>NUCLEOTIDE SEQUENCE</scope>
</reference>
<organism evidence="1">
    <name type="scientific">freshwater metagenome</name>
    <dbReference type="NCBI Taxonomy" id="449393"/>
    <lineage>
        <taxon>unclassified sequences</taxon>
        <taxon>metagenomes</taxon>
        <taxon>ecological metagenomes</taxon>
    </lineage>
</organism>
<proteinExistence type="predicted"/>
<protein>
    <submittedName>
        <fullName evidence="1">Unannotated protein</fullName>
    </submittedName>
</protein>